<dbReference type="GO" id="GO:0016787">
    <property type="term" value="F:hydrolase activity"/>
    <property type="evidence" value="ECO:0007669"/>
    <property type="project" value="UniProtKB-KW"/>
</dbReference>
<dbReference type="PROSITE" id="PS51831">
    <property type="entry name" value="HD"/>
    <property type="match status" value="1"/>
</dbReference>
<evidence type="ECO:0000313" key="3">
    <source>
        <dbReference type="Proteomes" id="UP000515472"/>
    </source>
</evidence>
<dbReference type="AlphaFoldDB" id="A0A7R7FSI6"/>
<protein>
    <submittedName>
        <fullName evidence="2">Metal-dependent phosphohydrolase</fullName>
    </submittedName>
</protein>
<organism evidence="2 3">
    <name type="scientific">Citrifermentans bremense</name>
    <dbReference type="NCBI Taxonomy" id="60035"/>
    <lineage>
        <taxon>Bacteria</taxon>
        <taxon>Pseudomonadati</taxon>
        <taxon>Thermodesulfobacteriota</taxon>
        <taxon>Desulfuromonadia</taxon>
        <taxon>Geobacterales</taxon>
        <taxon>Geobacteraceae</taxon>
        <taxon>Citrifermentans</taxon>
    </lineage>
</organism>
<reference evidence="2 3" key="1">
    <citation type="submission" date="2020-06" db="EMBL/GenBank/DDBJ databases">
        <title>Interaction of electrochemicaly active bacteria, Geobacter bremensis R4 on different carbon anode.</title>
        <authorList>
            <person name="Meng L."/>
            <person name="Yoshida N."/>
        </authorList>
    </citation>
    <scope>NUCLEOTIDE SEQUENCE [LARGE SCALE GENOMIC DNA]</scope>
    <source>
        <strain evidence="2 3">R4</strain>
    </source>
</reference>
<evidence type="ECO:0000313" key="2">
    <source>
        <dbReference type="EMBL" id="BCO11556.1"/>
    </source>
</evidence>
<dbReference type="CDD" id="cd00077">
    <property type="entry name" value="HDc"/>
    <property type="match status" value="1"/>
</dbReference>
<evidence type="ECO:0000259" key="1">
    <source>
        <dbReference type="PROSITE" id="PS51831"/>
    </source>
</evidence>
<accession>A0A7R7FSI6</accession>
<sequence length="268" mass="30635">MMSEAEVPDLEPLRAWFASYCGSFRSPDPEQQRNFDLKEKHTRNVCLAARRIAQGESPRFCMLAEVAAVCHDLGRFPQFRDFHTFKDSDSLNHAHLSAQVVKEHALLDFLTRQERETVEIAVRLHNVFEVPAGLPPETGKLLRLLRDADKLDIWRVFIEYFQAPEEERASAAGLGFPDIPECAPEVLDAVRSGKLVHLSSLRSLNDFKLLQVSWIYDINFVSTLSFIRERGVLEQFAAILPDDDAVLDALARVREYLDRRLDDSTRNP</sequence>
<dbReference type="Proteomes" id="UP000515472">
    <property type="component" value="Chromosome"/>
</dbReference>
<keyword evidence="2" id="KW-0378">Hydrolase</keyword>
<gene>
    <name evidence="2" type="ORF">GEOBRER4_n3267</name>
</gene>
<dbReference type="EMBL" id="AP023213">
    <property type="protein sequence ID" value="BCO11556.1"/>
    <property type="molecule type" value="Genomic_DNA"/>
</dbReference>
<keyword evidence="3" id="KW-1185">Reference proteome</keyword>
<dbReference type="InterPro" id="IPR006674">
    <property type="entry name" value="HD_domain"/>
</dbReference>
<feature type="domain" description="HD" evidence="1">
    <location>
        <begin position="38"/>
        <end position="154"/>
    </location>
</feature>
<dbReference type="Gene3D" id="1.10.3210.10">
    <property type="entry name" value="Hypothetical protein af1432"/>
    <property type="match status" value="1"/>
</dbReference>
<dbReference type="SUPFAM" id="SSF109604">
    <property type="entry name" value="HD-domain/PDEase-like"/>
    <property type="match status" value="1"/>
</dbReference>
<dbReference type="Pfam" id="PF01966">
    <property type="entry name" value="HD"/>
    <property type="match status" value="1"/>
</dbReference>
<name>A0A7R7FSI6_9BACT</name>
<proteinExistence type="predicted"/>
<dbReference type="InterPro" id="IPR003607">
    <property type="entry name" value="HD/PDEase_dom"/>
</dbReference>
<dbReference type="RefSeq" id="WP_226377812.1">
    <property type="nucleotide sequence ID" value="NZ_AP023213.1"/>
</dbReference>